<evidence type="ECO:0000313" key="1">
    <source>
        <dbReference type="EMBL" id="KAH7866042.1"/>
    </source>
</evidence>
<dbReference type="Proteomes" id="UP000828048">
    <property type="component" value="Chromosome 9"/>
</dbReference>
<keyword evidence="2" id="KW-1185">Reference proteome</keyword>
<organism evidence="1 2">
    <name type="scientific">Vaccinium darrowii</name>
    <dbReference type="NCBI Taxonomy" id="229202"/>
    <lineage>
        <taxon>Eukaryota</taxon>
        <taxon>Viridiplantae</taxon>
        <taxon>Streptophyta</taxon>
        <taxon>Embryophyta</taxon>
        <taxon>Tracheophyta</taxon>
        <taxon>Spermatophyta</taxon>
        <taxon>Magnoliopsida</taxon>
        <taxon>eudicotyledons</taxon>
        <taxon>Gunneridae</taxon>
        <taxon>Pentapetalae</taxon>
        <taxon>asterids</taxon>
        <taxon>Ericales</taxon>
        <taxon>Ericaceae</taxon>
        <taxon>Vaccinioideae</taxon>
        <taxon>Vaccinieae</taxon>
        <taxon>Vaccinium</taxon>
    </lineage>
</organism>
<protein>
    <submittedName>
        <fullName evidence="1">Uncharacterized protein</fullName>
    </submittedName>
</protein>
<sequence length="361" mass="40709">MASSDRYNSNHHHHHHRLSLPSQNPNPNHPPNKPNTTTTTDPHDNKTPPNPLRLRLDSSTDMAQPINNNKHHHLASSSSAMPIDGSDSDSALSRSQLLTRQEVLKRRSRRLKQLAKIYRDHYWSMMEDVKLKFREYCWEYGKSPFLDDDHEDVNQSNNNNNSNNGKLGLGMLGGNGNASRCEMHGCKTKAMALTRFCHSHILSDAKQKLYKGCSYATKSSATGPTLCMKPILRSTVPSLCPLHLEKAEKHVTRALRKAGLNVTSTSKLAPKFHVIVAEYVRQIQSKRRAARKALVDTTESKEGAPDVFEYLGQHYGGDLMMQESYWDGLHTGAFKEIEFLWFEGGGSRVCDVLVLKPTLRE</sequence>
<proteinExistence type="predicted"/>
<reference evidence="1 2" key="1">
    <citation type="journal article" date="2021" name="Hortic Res">
        <title>High-quality reference genome and annotation aids understanding of berry development for evergreen blueberry (Vaccinium darrowii).</title>
        <authorList>
            <person name="Yu J."/>
            <person name="Hulse-Kemp A.M."/>
            <person name="Babiker E."/>
            <person name="Staton M."/>
        </authorList>
    </citation>
    <scope>NUCLEOTIDE SEQUENCE [LARGE SCALE GENOMIC DNA]</scope>
    <source>
        <strain evidence="2">cv. NJ 8807/NJ 8810</strain>
        <tissue evidence="1">Young leaf</tissue>
    </source>
</reference>
<gene>
    <name evidence="1" type="ORF">Vadar_014722</name>
</gene>
<comment type="caution">
    <text evidence="1">The sequence shown here is derived from an EMBL/GenBank/DDBJ whole genome shotgun (WGS) entry which is preliminary data.</text>
</comment>
<dbReference type="EMBL" id="CM037159">
    <property type="protein sequence ID" value="KAH7866042.1"/>
    <property type="molecule type" value="Genomic_DNA"/>
</dbReference>
<name>A0ACB7ZJ24_9ERIC</name>
<evidence type="ECO:0000313" key="2">
    <source>
        <dbReference type="Proteomes" id="UP000828048"/>
    </source>
</evidence>
<accession>A0ACB7ZJ24</accession>